<protein>
    <submittedName>
        <fullName evidence="1">Uncharacterized protein</fullName>
    </submittedName>
</protein>
<dbReference type="RefSeq" id="WP_004485505.1">
    <property type="nucleotide sequence ID" value="NZ_AHOQ02000011.1"/>
</dbReference>
<evidence type="ECO:0000313" key="1">
    <source>
        <dbReference type="EMBL" id="EMO47134.1"/>
    </source>
</evidence>
<evidence type="ECO:0000313" key="2">
    <source>
        <dbReference type="Proteomes" id="UP000012160"/>
    </source>
</evidence>
<organism evidence="1 2">
    <name type="scientific">Leptospira santarosai str. ZUN179</name>
    <dbReference type="NCBI Taxonomy" id="1049985"/>
    <lineage>
        <taxon>Bacteria</taxon>
        <taxon>Pseudomonadati</taxon>
        <taxon>Spirochaetota</taxon>
        <taxon>Spirochaetia</taxon>
        <taxon>Leptospirales</taxon>
        <taxon>Leptospiraceae</taxon>
        <taxon>Leptospira</taxon>
    </lineage>
</organism>
<accession>M6V1L4</accession>
<proteinExistence type="predicted"/>
<gene>
    <name evidence="1" type="ORF">LEP1GSC187_1060</name>
</gene>
<name>M6V1L4_9LEPT</name>
<dbReference type="EMBL" id="AHOQ02000011">
    <property type="protein sequence ID" value="EMO47134.1"/>
    <property type="molecule type" value="Genomic_DNA"/>
</dbReference>
<dbReference type="Proteomes" id="UP000012160">
    <property type="component" value="Unassembled WGS sequence"/>
</dbReference>
<dbReference type="AlphaFoldDB" id="M6V1L4"/>
<reference evidence="1 2" key="1">
    <citation type="submission" date="2013-01" db="EMBL/GenBank/DDBJ databases">
        <authorList>
            <person name="Harkins D.M."/>
            <person name="Durkin A.S."/>
            <person name="Brinkac L.M."/>
            <person name="Haft D.H."/>
            <person name="Selengut J.D."/>
            <person name="Sanka R."/>
            <person name="DePew J."/>
            <person name="Purushe J."/>
            <person name="Matthias M.A."/>
            <person name="Vinetz J.M."/>
            <person name="Sutton G.G."/>
            <person name="Nierman W.C."/>
            <person name="Fouts D.E."/>
        </authorList>
    </citation>
    <scope>NUCLEOTIDE SEQUENCE [LARGE SCALE GENOMIC DNA]</scope>
    <source>
        <strain evidence="1 2">ZUN179</strain>
    </source>
</reference>
<comment type="caution">
    <text evidence="1">The sequence shown here is derived from an EMBL/GenBank/DDBJ whole genome shotgun (WGS) entry which is preliminary data.</text>
</comment>
<sequence length="228" mass="25896">MLRVKYEEFIPALIEETKLKFLGKGKTYPKLDFENENVLIGVRGISVLKNKVVLNEDTFDRFNDILFNIYPGGKSWGSRVVTMDPGKVSKETLLKYGVTKGEARTEEGLYSVKFGIHKGHEALVQASPFYFRRDQNNDHIWNELDPIFLDQVGLNIHARNSNSESVGISSLGCTVTKASWNDPEWLELIGIFKSAELEAMKKNPKFMSFCYAVHNQDTARKILQGETV</sequence>